<dbReference type="AlphaFoldDB" id="A0A6G4QYF9"/>
<dbReference type="Gene3D" id="3.40.50.720">
    <property type="entry name" value="NAD(P)-binding Rossmann-like Domain"/>
    <property type="match status" value="1"/>
</dbReference>
<dbReference type="InterPro" id="IPR051207">
    <property type="entry name" value="ComplexI_NDUFA9_subunit"/>
</dbReference>
<protein>
    <submittedName>
        <fullName evidence="2">Complex I NDUFA9 subunit family protein</fullName>
    </submittedName>
</protein>
<dbReference type="InterPro" id="IPR036291">
    <property type="entry name" value="NAD(P)-bd_dom_sf"/>
</dbReference>
<comment type="caution">
    <text evidence="2">The sequence shown here is derived from an EMBL/GenBank/DDBJ whole genome shotgun (WGS) entry which is preliminary data.</text>
</comment>
<accession>A0A6G4QYF9</accession>
<feature type="domain" description="NAD-dependent epimerase/dehydratase" evidence="1">
    <location>
        <begin position="5"/>
        <end position="214"/>
    </location>
</feature>
<dbReference type="Pfam" id="PF01370">
    <property type="entry name" value="Epimerase"/>
    <property type="match status" value="1"/>
</dbReference>
<dbReference type="SUPFAM" id="SSF51735">
    <property type="entry name" value="NAD(P)-binding Rossmann-fold domains"/>
    <property type="match status" value="1"/>
</dbReference>
<dbReference type="PANTHER" id="PTHR12126">
    <property type="entry name" value="NADH-UBIQUINONE OXIDOREDUCTASE 39 KDA SUBUNIT-RELATED"/>
    <property type="match status" value="1"/>
</dbReference>
<name>A0A6G4QYF9_9CAUL</name>
<sequence length="323" mass="33334">MQGLVTVFGGSGFVGSQVVRALAKSGYRVRVAVRQPNLAYRMRMLGDVGQIEVIQANVRNAASVARALEGAEAAVNLVGVLWESGRQQFQSLHAMGAKTVAEQATAAGVKRLVQVSAIGADADSAAKYARTKAEGEAAVRAAFPTATIVRPSVVFGQEDKFFNKFGQLAASAPALPLVGGGATKFQPVFVGDVAAAIAKIIATPGAEGQTFELGGPAVYTFKELLELVLTETGRARVLAPLPWPIAGLVGKLGDIQASILPLAPPLTTDQVALLKAGDNVVAPGAKGLADLGIVPTAVEAVVPSYLYRYRKGGQYAPTPAGAF</sequence>
<reference evidence="2" key="1">
    <citation type="submission" date="2020-02" db="EMBL/GenBank/DDBJ databases">
        <authorList>
            <person name="Gao J."/>
            <person name="Sun J."/>
        </authorList>
    </citation>
    <scope>NUCLEOTIDE SEQUENCE</scope>
    <source>
        <strain evidence="2">602-2</strain>
    </source>
</reference>
<evidence type="ECO:0000259" key="1">
    <source>
        <dbReference type="Pfam" id="PF01370"/>
    </source>
</evidence>
<dbReference type="PANTHER" id="PTHR12126:SF11">
    <property type="entry name" value="NADH DEHYDROGENASE [UBIQUINONE] 1 ALPHA SUBCOMPLEX SUBUNIT 9, MITOCHONDRIAL"/>
    <property type="match status" value="1"/>
</dbReference>
<evidence type="ECO:0000313" key="2">
    <source>
        <dbReference type="EMBL" id="NGM50275.1"/>
    </source>
</evidence>
<dbReference type="FunFam" id="3.40.50.720:FF:000702">
    <property type="entry name" value="NADH dehydrogenase (Ubiquinone)"/>
    <property type="match status" value="1"/>
</dbReference>
<gene>
    <name evidence="2" type="ORF">G5B46_11710</name>
</gene>
<dbReference type="CDD" id="cd05271">
    <property type="entry name" value="NDUFA9_like_SDR_a"/>
    <property type="match status" value="1"/>
</dbReference>
<proteinExistence type="predicted"/>
<dbReference type="GO" id="GO:0044877">
    <property type="term" value="F:protein-containing complex binding"/>
    <property type="evidence" value="ECO:0007669"/>
    <property type="project" value="TreeGrafter"/>
</dbReference>
<dbReference type="EMBL" id="JAAKGT010000004">
    <property type="protein sequence ID" value="NGM50275.1"/>
    <property type="molecule type" value="Genomic_DNA"/>
</dbReference>
<dbReference type="RefSeq" id="WP_165258863.1">
    <property type="nucleotide sequence ID" value="NZ_JAAKGT010000004.1"/>
</dbReference>
<organism evidence="2">
    <name type="scientific">Caulobacter sp. 602-2</name>
    <dbReference type="NCBI Taxonomy" id="2710887"/>
    <lineage>
        <taxon>Bacteria</taxon>
        <taxon>Pseudomonadati</taxon>
        <taxon>Pseudomonadota</taxon>
        <taxon>Alphaproteobacteria</taxon>
        <taxon>Caulobacterales</taxon>
        <taxon>Caulobacteraceae</taxon>
        <taxon>Caulobacter</taxon>
    </lineage>
</organism>
<dbReference type="InterPro" id="IPR001509">
    <property type="entry name" value="Epimerase_deHydtase"/>
</dbReference>